<dbReference type="Gene3D" id="1.20.1540.10">
    <property type="entry name" value="Rhomboid-like"/>
    <property type="match status" value="1"/>
</dbReference>
<comment type="subcellular location">
    <subcellularLocation>
        <location evidence="1">Membrane</location>
        <topology evidence="1">Multi-pass membrane protein</topology>
    </subcellularLocation>
</comment>
<feature type="transmembrane region" description="Helical" evidence="5">
    <location>
        <begin position="96"/>
        <end position="114"/>
    </location>
</feature>
<dbReference type="EMBL" id="CP038635">
    <property type="protein sequence ID" value="QBY52659.1"/>
    <property type="molecule type" value="Genomic_DNA"/>
</dbReference>
<evidence type="ECO:0000313" key="8">
    <source>
        <dbReference type="Proteomes" id="UP000295294"/>
    </source>
</evidence>
<evidence type="ECO:0000256" key="2">
    <source>
        <dbReference type="ARBA" id="ARBA00022692"/>
    </source>
</evidence>
<keyword evidence="2 5" id="KW-0812">Transmembrane</keyword>
<dbReference type="Pfam" id="PF01694">
    <property type="entry name" value="Rhomboid"/>
    <property type="match status" value="1"/>
</dbReference>
<proteinExistence type="predicted"/>
<evidence type="ECO:0000259" key="6">
    <source>
        <dbReference type="Pfam" id="PF01694"/>
    </source>
</evidence>
<sequence length="217" mass="22899">MATKATPAAAAPGRPAGASWPGLLAASALVWALSACFTFLPWWHAHGLYLRDAVRLDGQWWRLATAMWVHLGAMHWLANALAAAGLLALAGRAARARAMLLVLLACGLAVQAALLRVPSVGWYGGLSGALHGLALWGGLSLLRAPGLSRVLGVLLCLGVLAKVWLEQSWLAPVIFDPSWGFGVVRAAHAAGAVAGLLCWVVQEWWLARRPLRSADGD</sequence>
<evidence type="ECO:0000256" key="4">
    <source>
        <dbReference type="ARBA" id="ARBA00023136"/>
    </source>
</evidence>
<name>A0A4P7LEL2_9BURK</name>
<accession>A0A4P7LEL2</accession>
<protein>
    <submittedName>
        <fullName evidence="7">Rhombosortase</fullName>
        <ecNumber evidence="7">3.4.21.-</ecNumber>
    </submittedName>
</protein>
<dbReference type="OrthoDB" id="196054at2"/>
<evidence type="ECO:0000256" key="1">
    <source>
        <dbReference type="ARBA" id="ARBA00004141"/>
    </source>
</evidence>
<dbReference type="RefSeq" id="WP_133097687.1">
    <property type="nucleotide sequence ID" value="NZ_CP038635.1"/>
</dbReference>
<organism evidence="7 8">
    <name type="scientific">Cupriavidus oxalaticus</name>
    <dbReference type="NCBI Taxonomy" id="96344"/>
    <lineage>
        <taxon>Bacteria</taxon>
        <taxon>Pseudomonadati</taxon>
        <taxon>Pseudomonadota</taxon>
        <taxon>Betaproteobacteria</taxon>
        <taxon>Burkholderiales</taxon>
        <taxon>Burkholderiaceae</taxon>
        <taxon>Cupriavidus</taxon>
    </lineage>
</organism>
<dbReference type="SUPFAM" id="SSF144091">
    <property type="entry name" value="Rhomboid-like"/>
    <property type="match status" value="1"/>
</dbReference>
<dbReference type="AlphaFoldDB" id="A0A4P7LEL2"/>
<evidence type="ECO:0000256" key="5">
    <source>
        <dbReference type="SAM" id="Phobius"/>
    </source>
</evidence>
<feature type="domain" description="Peptidase S54 rhomboid" evidence="6">
    <location>
        <begin position="58"/>
        <end position="198"/>
    </location>
</feature>
<feature type="transmembrane region" description="Helical" evidence="5">
    <location>
        <begin position="146"/>
        <end position="165"/>
    </location>
</feature>
<dbReference type="GO" id="GO:0016020">
    <property type="term" value="C:membrane"/>
    <property type="evidence" value="ECO:0007669"/>
    <property type="project" value="UniProtKB-SubCell"/>
</dbReference>
<keyword evidence="3 5" id="KW-1133">Transmembrane helix</keyword>
<dbReference type="InterPro" id="IPR023826">
    <property type="entry name" value="Rhom-like_SP_proteobac"/>
</dbReference>
<gene>
    <name evidence="7" type="primary">rrtA</name>
    <name evidence="7" type="ORF">E0W60_15890</name>
</gene>
<feature type="transmembrane region" description="Helical" evidence="5">
    <location>
        <begin position="63"/>
        <end position="89"/>
    </location>
</feature>
<evidence type="ECO:0000256" key="3">
    <source>
        <dbReference type="ARBA" id="ARBA00022989"/>
    </source>
</evidence>
<feature type="transmembrane region" description="Helical" evidence="5">
    <location>
        <begin position="185"/>
        <end position="206"/>
    </location>
</feature>
<dbReference type="EC" id="3.4.21.-" evidence="7"/>
<dbReference type="KEGG" id="cox:E0W60_15890"/>
<feature type="transmembrane region" description="Helical" evidence="5">
    <location>
        <begin position="120"/>
        <end position="139"/>
    </location>
</feature>
<dbReference type="NCBIfam" id="TIGR03902">
    <property type="entry name" value="rhom_GG_sort"/>
    <property type="match status" value="1"/>
</dbReference>
<dbReference type="GO" id="GO:0004252">
    <property type="term" value="F:serine-type endopeptidase activity"/>
    <property type="evidence" value="ECO:0007669"/>
    <property type="project" value="InterPro"/>
</dbReference>
<evidence type="ECO:0000313" key="7">
    <source>
        <dbReference type="EMBL" id="QBY52659.1"/>
    </source>
</evidence>
<dbReference type="InterPro" id="IPR022764">
    <property type="entry name" value="Peptidase_S54_rhomboid_dom"/>
</dbReference>
<reference evidence="7 8" key="1">
    <citation type="submission" date="2019-03" db="EMBL/GenBank/DDBJ databases">
        <title>Efficiently degradation of phenoxyalkanoic acid herbicides by Cupriavidus oxalaticus strain X32.</title>
        <authorList>
            <person name="Sheng X."/>
        </authorList>
    </citation>
    <scope>NUCLEOTIDE SEQUENCE [LARGE SCALE GENOMIC DNA]</scope>
    <source>
        <strain evidence="7 8">X32</strain>
    </source>
</reference>
<feature type="transmembrane region" description="Helical" evidence="5">
    <location>
        <begin position="23"/>
        <end position="43"/>
    </location>
</feature>
<keyword evidence="4 5" id="KW-0472">Membrane</keyword>
<dbReference type="InterPro" id="IPR035952">
    <property type="entry name" value="Rhomboid-like_sf"/>
</dbReference>
<dbReference type="Proteomes" id="UP000295294">
    <property type="component" value="Chromosome 2"/>
</dbReference>
<keyword evidence="7" id="KW-0378">Hydrolase</keyword>
<dbReference type="STRING" id="1349762.GCA_001592245_01927"/>